<dbReference type="Proteomes" id="UP001595973">
    <property type="component" value="Unassembled WGS sequence"/>
</dbReference>
<gene>
    <name evidence="3" type="ORF">ACFO5X_22395</name>
</gene>
<accession>A0ABV9KMV2</accession>
<feature type="transmembrane region" description="Helical" evidence="1">
    <location>
        <begin position="137"/>
        <end position="158"/>
    </location>
</feature>
<evidence type="ECO:0000313" key="3">
    <source>
        <dbReference type="EMBL" id="MFC4671319.1"/>
    </source>
</evidence>
<keyword evidence="4" id="KW-1185">Reference proteome</keyword>
<dbReference type="EMBL" id="JBHSGI010000033">
    <property type="protein sequence ID" value="MFC4671319.1"/>
    <property type="molecule type" value="Genomic_DNA"/>
</dbReference>
<evidence type="ECO:0000259" key="2">
    <source>
        <dbReference type="SMART" id="SM00014"/>
    </source>
</evidence>
<feature type="transmembrane region" description="Helical" evidence="1">
    <location>
        <begin position="235"/>
        <end position="256"/>
    </location>
</feature>
<dbReference type="SMART" id="SM00014">
    <property type="entry name" value="acidPPc"/>
    <property type="match status" value="1"/>
</dbReference>
<feature type="domain" description="Phosphatidic acid phosphatase type 2/haloperoxidase" evidence="2">
    <location>
        <begin position="134"/>
        <end position="250"/>
    </location>
</feature>
<dbReference type="PANTHER" id="PTHR14969">
    <property type="entry name" value="SPHINGOSINE-1-PHOSPHATE PHOSPHOHYDROLASE"/>
    <property type="match status" value="1"/>
</dbReference>
<dbReference type="PANTHER" id="PTHR14969:SF13">
    <property type="entry name" value="AT30094P"/>
    <property type="match status" value="1"/>
</dbReference>
<feature type="transmembrane region" description="Helical" evidence="1">
    <location>
        <begin position="108"/>
        <end position="130"/>
    </location>
</feature>
<dbReference type="InterPro" id="IPR036938">
    <property type="entry name" value="PAP2/HPO_sf"/>
</dbReference>
<reference evidence="4" key="1">
    <citation type="journal article" date="2019" name="Int. J. Syst. Evol. Microbiol.">
        <title>The Global Catalogue of Microorganisms (GCM) 10K type strain sequencing project: providing services to taxonomists for standard genome sequencing and annotation.</title>
        <authorList>
            <consortium name="The Broad Institute Genomics Platform"/>
            <consortium name="The Broad Institute Genome Sequencing Center for Infectious Disease"/>
            <person name="Wu L."/>
            <person name="Ma J."/>
        </authorList>
    </citation>
    <scope>NUCLEOTIDE SEQUENCE [LARGE SCALE GENOMIC DNA]</scope>
    <source>
        <strain evidence="4">CGMCC 4.7283</strain>
    </source>
</reference>
<feature type="transmembrane region" description="Helical" evidence="1">
    <location>
        <begin position="47"/>
        <end position="67"/>
    </location>
</feature>
<comment type="caution">
    <text evidence="3">The sequence shown here is derived from an EMBL/GenBank/DDBJ whole genome shotgun (WGS) entry which is preliminary data.</text>
</comment>
<dbReference type="RefSeq" id="WP_380721738.1">
    <property type="nucleotide sequence ID" value="NZ_JBHSGI010000033.1"/>
</dbReference>
<protein>
    <submittedName>
        <fullName evidence="3">Phosphatase PAP2 family protein</fullName>
    </submittedName>
</protein>
<keyword evidence="1" id="KW-1133">Transmembrane helix</keyword>
<dbReference type="CDD" id="cd03392">
    <property type="entry name" value="PAP2_like_2"/>
    <property type="match status" value="1"/>
</dbReference>
<feature type="transmembrane region" description="Helical" evidence="1">
    <location>
        <begin position="208"/>
        <end position="229"/>
    </location>
</feature>
<evidence type="ECO:0000256" key="1">
    <source>
        <dbReference type="SAM" id="Phobius"/>
    </source>
</evidence>
<name>A0ABV9KMV2_9RHOB</name>
<dbReference type="SUPFAM" id="SSF48317">
    <property type="entry name" value="Acid phosphatase/Vanadium-dependent haloperoxidase"/>
    <property type="match status" value="1"/>
</dbReference>
<dbReference type="Pfam" id="PF01569">
    <property type="entry name" value="PAP2"/>
    <property type="match status" value="1"/>
</dbReference>
<feature type="transmembrane region" description="Helical" evidence="1">
    <location>
        <begin position="178"/>
        <end position="196"/>
    </location>
</feature>
<proteinExistence type="predicted"/>
<keyword evidence="1" id="KW-0472">Membrane</keyword>
<keyword evidence="1" id="KW-0812">Transmembrane</keyword>
<sequence>MIRPDKPEPVRPFARWPRHCKIRKPGMFPTNTRLGHLLRKLSGRVEAVTLIAFLALAGALWAFGGLASEMMEGDLHAFDNLVLTALRTPGNPADPIGGPAVEMAMRDLTALGGTTVLALISASVVAYLLLRGRRASALFLTVAVFGGVAVTSLAKLGFSRPRPDLVPHGVDVSTASFPSGHSMMAAVTYLTLAVMLTRVEESWRLRVFVIALAAIVSVLVGISRVYLGVHWPSDVLAGWSLGAAWALLVSLVAHWLERRGGIDAEARDSV</sequence>
<dbReference type="Gene3D" id="1.20.144.10">
    <property type="entry name" value="Phosphatidic acid phosphatase type 2/haloperoxidase"/>
    <property type="match status" value="2"/>
</dbReference>
<evidence type="ECO:0000313" key="4">
    <source>
        <dbReference type="Proteomes" id="UP001595973"/>
    </source>
</evidence>
<dbReference type="InterPro" id="IPR000326">
    <property type="entry name" value="PAP2/HPO"/>
</dbReference>
<organism evidence="3 4">
    <name type="scientific">Seohaeicola nanhaiensis</name>
    <dbReference type="NCBI Taxonomy" id="1387282"/>
    <lineage>
        <taxon>Bacteria</taxon>
        <taxon>Pseudomonadati</taxon>
        <taxon>Pseudomonadota</taxon>
        <taxon>Alphaproteobacteria</taxon>
        <taxon>Rhodobacterales</taxon>
        <taxon>Roseobacteraceae</taxon>
        <taxon>Seohaeicola</taxon>
    </lineage>
</organism>